<dbReference type="EMBL" id="LR214940">
    <property type="protein sequence ID" value="VEU55229.1"/>
    <property type="molecule type" value="Genomic_DNA"/>
</dbReference>
<proteinExistence type="predicted"/>
<evidence type="ECO:0000313" key="3">
    <source>
        <dbReference type="Proteomes" id="UP000290482"/>
    </source>
</evidence>
<feature type="transmembrane region" description="Helical" evidence="1">
    <location>
        <begin position="6"/>
        <end position="25"/>
    </location>
</feature>
<keyword evidence="1" id="KW-0472">Membrane</keyword>
<organism evidence="2 3">
    <name type="scientific">Metamycoplasma orale</name>
    <name type="common">Mycoplasma orale</name>
    <dbReference type="NCBI Taxonomy" id="2121"/>
    <lineage>
        <taxon>Bacteria</taxon>
        <taxon>Bacillati</taxon>
        <taxon>Mycoplasmatota</taxon>
        <taxon>Mycoplasmoidales</taxon>
        <taxon>Metamycoplasmataceae</taxon>
        <taxon>Metamycoplasma</taxon>
    </lineage>
</organism>
<name>A0A448ZVI3_METOS</name>
<feature type="transmembrane region" description="Helical" evidence="1">
    <location>
        <begin position="67"/>
        <end position="89"/>
    </location>
</feature>
<protein>
    <submittedName>
        <fullName evidence="2">Uncharacterized protein</fullName>
    </submittedName>
</protein>
<sequence>MTIKMIIYILWPTTLLFSIIWILIFKKSIFNKKMFFNLKAVEFLEKNRLSISKSFFRKMFLINAGKYCILAVPILVINYVFGMILIFANLQLNKIFIYVSFFVNMIFPYLIMLSFNKWLKLEIHYKMHHIMPVVDRYEISFFKEETNDWKNSDFFKSLNETIIIEFKNSKPQLSQKFDLNAIKKMCFKNNIFNANKLNYFTFKDVENVYVNGNKISTYEELSILRLYLFEKLNNCKPYF</sequence>
<dbReference type="AlphaFoldDB" id="A0A448ZVI3"/>
<evidence type="ECO:0000256" key="1">
    <source>
        <dbReference type="SAM" id="Phobius"/>
    </source>
</evidence>
<evidence type="ECO:0000313" key="2">
    <source>
        <dbReference type="EMBL" id="VEU55229.1"/>
    </source>
</evidence>
<dbReference type="RefSeq" id="WP_022935883.1">
    <property type="nucleotide sequence ID" value="NZ_LR214940.1"/>
</dbReference>
<dbReference type="KEGG" id="mob:NCTC10112_00117"/>
<accession>A0A448ZVI3</accession>
<dbReference type="Proteomes" id="UP000290482">
    <property type="component" value="Chromosome"/>
</dbReference>
<keyword evidence="3" id="KW-1185">Reference proteome</keyword>
<keyword evidence="1" id="KW-1133">Transmembrane helix</keyword>
<feature type="transmembrane region" description="Helical" evidence="1">
    <location>
        <begin position="95"/>
        <end position="119"/>
    </location>
</feature>
<gene>
    <name evidence="2" type="ORF">NCTC10112_00117</name>
</gene>
<keyword evidence="1" id="KW-0812">Transmembrane</keyword>
<reference evidence="2 3" key="1">
    <citation type="submission" date="2019-01" db="EMBL/GenBank/DDBJ databases">
        <authorList>
            <consortium name="Pathogen Informatics"/>
        </authorList>
    </citation>
    <scope>NUCLEOTIDE SEQUENCE [LARGE SCALE GENOMIC DNA]</scope>
    <source>
        <strain evidence="2 3">NCTC10112</strain>
    </source>
</reference>